<reference evidence="1" key="1">
    <citation type="submission" date="2020-06" db="EMBL/GenBank/DDBJ databases">
        <title>Insight into the genomes of haloalkaliphilic bacilli from Kenyan soda lakes.</title>
        <authorList>
            <person name="Mwirichia R."/>
            <person name="Villamizar G.C."/>
            <person name="Poehlein A."/>
            <person name="Mugweru J."/>
            <person name="Kipnyargis A."/>
            <person name="Kiplimo D."/>
            <person name="Orwa P."/>
            <person name="Daniel R."/>
        </authorList>
    </citation>
    <scope>NUCLEOTIDE SEQUENCE</scope>
    <source>
        <strain evidence="1">B1096_S55</strain>
    </source>
</reference>
<evidence type="ECO:0000313" key="2">
    <source>
        <dbReference type="Proteomes" id="UP001057753"/>
    </source>
</evidence>
<sequence>MSNYDTLKQLYKQADSLNEELPGDVIKKMKLYGQIFELVGKFHASSLADWKLAEAKRREALASAYQYGEGTQKEKEARAEIAAAPHRQDEAQKEADCMRWRNAKDSTQETINILKVQLKDHHEVNKGGA</sequence>
<gene>
    <name evidence="1" type="ORF">HXA33_09940</name>
</gene>
<comment type="caution">
    <text evidence="1">The sequence shown here is derived from an EMBL/GenBank/DDBJ whole genome shotgun (WGS) entry which is preliminary data.</text>
</comment>
<accession>A0A9Q4B208</accession>
<dbReference type="Proteomes" id="UP001057753">
    <property type="component" value="Unassembled WGS sequence"/>
</dbReference>
<name>A0A9Q4B208_SALAG</name>
<proteinExistence type="predicted"/>
<dbReference type="RefSeq" id="WP_257821362.1">
    <property type="nucleotide sequence ID" value="NZ_JABXYM010000001.1"/>
</dbReference>
<evidence type="ECO:0000313" key="1">
    <source>
        <dbReference type="EMBL" id="MCR6096876.1"/>
    </source>
</evidence>
<dbReference type="AlphaFoldDB" id="A0A9Q4B208"/>
<dbReference type="EMBL" id="JABXYM010000001">
    <property type="protein sequence ID" value="MCR6096876.1"/>
    <property type="molecule type" value="Genomic_DNA"/>
</dbReference>
<keyword evidence="2" id="KW-1185">Reference proteome</keyword>
<protein>
    <submittedName>
        <fullName evidence="1">Uncharacterized protein</fullName>
    </submittedName>
</protein>
<organism evidence="1 2">
    <name type="scientific">Salipaludibacillus agaradhaerens</name>
    <name type="common">Bacillus agaradhaerens</name>
    <dbReference type="NCBI Taxonomy" id="76935"/>
    <lineage>
        <taxon>Bacteria</taxon>
        <taxon>Bacillati</taxon>
        <taxon>Bacillota</taxon>
        <taxon>Bacilli</taxon>
        <taxon>Bacillales</taxon>
        <taxon>Bacillaceae</taxon>
    </lineage>
</organism>